<evidence type="ECO:0000313" key="4">
    <source>
        <dbReference type="Proteomes" id="UP000824496"/>
    </source>
</evidence>
<protein>
    <recommendedName>
        <fullName evidence="5">O-antigen polysaccharide polymerase Wzy</fullName>
    </recommendedName>
</protein>
<feature type="region of interest" description="Disordered" evidence="1">
    <location>
        <begin position="1"/>
        <end position="27"/>
    </location>
</feature>
<keyword evidence="2" id="KW-0472">Membrane</keyword>
<feature type="transmembrane region" description="Helical" evidence="2">
    <location>
        <begin position="183"/>
        <end position="206"/>
    </location>
</feature>
<evidence type="ECO:0000256" key="2">
    <source>
        <dbReference type="SAM" id="Phobius"/>
    </source>
</evidence>
<reference evidence="3 4" key="1">
    <citation type="submission" date="2021-08" db="EMBL/GenBank/DDBJ databases">
        <title>Whole genome sequence of novel Actinomyces species strain MAS-1.</title>
        <authorList>
            <person name="Saito M."/>
            <person name="Kuwahara N."/>
            <person name="Takizawa T."/>
            <person name="Gotouda H."/>
            <person name="Ochiai T."/>
        </authorList>
    </citation>
    <scope>NUCLEOTIDE SEQUENCE [LARGE SCALE GENOMIC DNA]</scope>
    <source>
        <strain evidence="3 4">MAS-1</strain>
    </source>
</reference>
<sequence>MSALPSTLAGHPARGRRSSRLTGRREDRRLRTAPHRQRVLPVILSNLTLLVLVLWSECDWPWALLVAVWLNLFLYCVLTRSRPVFFGGYLVSFFILMLCQATLERIFDYQSGHAEPAALPRTIEILYVGLTFSAVGYVLAGMATFPLAAAAARLRGLLGRAGVRIARLQRARPRGGEPVRLRLASLLVVLLTFPFSAFWLVSTIARTGIAGYQSLYTTEYITQNSGIVHLLGTYSSEVAFVAYLVFLATMPSQRQMILPTVALTSIKGLYLLMGVRREFTVFAIIMVCYVILRNKLDPDQGWVTRRRATVIAVGTAAMAFLFTAMENVRGRGSSSSLLEFFYNQGVSVRVIDNVVVFGHRLPEQFYLAYFAHYGLVGRLLGYPQLQGNSLERAEIGGSLSHSLSRIALGENAYVSGVSTGTSFLAEGYVQYGMLGVVAVSAVVGAVLRYVDGLGSATPWSNCLRMLIVPSLIWIPRGPASDFIGVLVEPTTIMAFTAIAAIMVISYGVQILTRPRDPAPRRSALAALPGRSPGPPSAP</sequence>
<dbReference type="Proteomes" id="UP000824496">
    <property type="component" value="Chromosome"/>
</dbReference>
<dbReference type="RefSeq" id="WP_223907778.1">
    <property type="nucleotide sequence ID" value="NZ_AP025017.1"/>
</dbReference>
<keyword evidence="2" id="KW-0812">Transmembrane</keyword>
<evidence type="ECO:0000313" key="3">
    <source>
        <dbReference type="EMBL" id="BDA65085.1"/>
    </source>
</evidence>
<keyword evidence="2" id="KW-1133">Transmembrane helix</keyword>
<dbReference type="Pfam" id="PF14296">
    <property type="entry name" value="O-ag_pol_Wzy"/>
    <property type="match status" value="1"/>
</dbReference>
<dbReference type="NCBIfam" id="TIGR04370">
    <property type="entry name" value="glyco_rpt_poly"/>
    <property type="match status" value="1"/>
</dbReference>
<dbReference type="EMBL" id="AP025017">
    <property type="protein sequence ID" value="BDA65085.1"/>
    <property type="molecule type" value="Genomic_DNA"/>
</dbReference>
<accession>A0ABN6KAE2</accession>
<feature type="transmembrane region" description="Helical" evidence="2">
    <location>
        <begin position="279"/>
        <end position="296"/>
    </location>
</feature>
<feature type="transmembrane region" description="Helical" evidence="2">
    <location>
        <begin position="38"/>
        <end position="55"/>
    </location>
</feature>
<name>A0ABN6KAE2_9ACTO</name>
<organism evidence="3 4">
    <name type="scientific">Actinomyces capricornis</name>
    <dbReference type="NCBI Taxonomy" id="2755559"/>
    <lineage>
        <taxon>Bacteria</taxon>
        <taxon>Bacillati</taxon>
        <taxon>Actinomycetota</taxon>
        <taxon>Actinomycetes</taxon>
        <taxon>Actinomycetales</taxon>
        <taxon>Actinomycetaceae</taxon>
        <taxon>Actinomyces</taxon>
    </lineage>
</organism>
<feature type="transmembrane region" description="Helical" evidence="2">
    <location>
        <begin position="61"/>
        <end position="78"/>
    </location>
</feature>
<dbReference type="InterPro" id="IPR029468">
    <property type="entry name" value="O-ag_pol_Wzy"/>
</dbReference>
<proteinExistence type="predicted"/>
<gene>
    <name evidence="3" type="ORF">MANAM107_19190</name>
</gene>
<feature type="region of interest" description="Disordered" evidence="1">
    <location>
        <begin position="519"/>
        <end position="538"/>
    </location>
</feature>
<feature type="transmembrane region" description="Helical" evidence="2">
    <location>
        <begin position="226"/>
        <end position="249"/>
    </location>
</feature>
<feature type="transmembrane region" description="Helical" evidence="2">
    <location>
        <begin position="491"/>
        <end position="511"/>
    </location>
</feature>
<evidence type="ECO:0008006" key="5">
    <source>
        <dbReference type="Google" id="ProtNLM"/>
    </source>
</evidence>
<feature type="transmembrane region" description="Helical" evidence="2">
    <location>
        <begin position="85"/>
        <end position="103"/>
    </location>
</feature>
<feature type="transmembrane region" description="Helical" evidence="2">
    <location>
        <begin position="308"/>
        <end position="325"/>
    </location>
</feature>
<feature type="transmembrane region" description="Helical" evidence="2">
    <location>
        <begin position="428"/>
        <end position="450"/>
    </location>
</feature>
<keyword evidence="4" id="KW-1185">Reference proteome</keyword>
<feature type="transmembrane region" description="Helical" evidence="2">
    <location>
        <begin position="125"/>
        <end position="150"/>
    </location>
</feature>
<evidence type="ECO:0000256" key="1">
    <source>
        <dbReference type="SAM" id="MobiDB-lite"/>
    </source>
</evidence>